<dbReference type="EMBL" id="MU006580">
    <property type="protein sequence ID" value="KAF2745822.1"/>
    <property type="molecule type" value="Genomic_DNA"/>
</dbReference>
<evidence type="ECO:0000313" key="2">
    <source>
        <dbReference type="Proteomes" id="UP000799440"/>
    </source>
</evidence>
<sequence length="247" mass="29061">MSPPNQPSSMLRTRMNGSSQSCLHIRMVKHQSRTKEARGHREARFKAYNASLPSTTYRKNTLSTSHDAGEAEIEHPFPDMVDGSCQLRLSLSQHCIQPDPISWMYPPQGRGAQPTQRRLRRQTYRRLDQPCIHCQFRAVRRRPRNRSLRYHSLERLGPSYPKQSPGLATRREHRLTIAEKMLLRQPRWRCAAFIHWVRLTRHWTLLVKPTRQEDEKPGDWICSFRHHHHGDRYHLNAYVGPGAHDCE</sequence>
<organism evidence="1 2">
    <name type="scientific">Sporormia fimetaria CBS 119925</name>
    <dbReference type="NCBI Taxonomy" id="1340428"/>
    <lineage>
        <taxon>Eukaryota</taxon>
        <taxon>Fungi</taxon>
        <taxon>Dikarya</taxon>
        <taxon>Ascomycota</taxon>
        <taxon>Pezizomycotina</taxon>
        <taxon>Dothideomycetes</taxon>
        <taxon>Pleosporomycetidae</taxon>
        <taxon>Pleosporales</taxon>
        <taxon>Sporormiaceae</taxon>
        <taxon>Sporormia</taxon>
    </lineage>
</organism>
<protein>
    <submittedName>
        <fullName evidence="1">Uncharacterized protein</fullName>
    </submittedName>
</protein>
<dbReference type="Proteomes" id="UP000799440">
    <property type="component" value="Unassembled WGS sequence"/>
</dbReference>
<evidence type="ECO:0000313" key="1">
    <source>
        <dbReference type="EMBL" id="KAF2745822.1"/>
    </source>
</evidence>
<reference evidence="1" key="1">
    <citation type="journal article" date="2020" name="Stud. Mycol.">
        <title>101 Dothideomycetes genomes: a test case for predicting lifestyles and emergence of pathogens.</title>
        <authorList>
            <person name="Haridas S."/>
            <person name="Albert R."/>
            <person name="Binder M."/>
            <person name="Bloem J."/>
            <person name="Labutti K."/>
            <person name="Salamov A."/>
            <person name="Andreopoulos B."/>
            <person name="Baker S."/>
            <person name="Barry K."/>
            <person name="Bills G."/>
            <person name="Bluhm B."/>
            <person name="Cannon C."/>
            <person name="Castanera R."/>
            <person name="Culley D."/>
            <person name="Daum C."/>
            <person name="Ezra D."/>
            <person name="Gonzalez J."/>
            <person name="Henrissat B."/>
            <person name="Kuo A."/>
            <person name="Liang C."/>
            <person name="Lipzen A."/>
            <person name="Lutzoni F."/>
            <person name="Magnuson J."/>
            <person name="Mondo S."/>
            <person name="Nolan M."/>
            <person name="Ohm R."/>
            <person name="Pangilinan J."/>
            <person name="Park H.-J."/>
            <person name="Ramirez L."/>
            <person name="Alfaro M."/>
            <person name="Sun H."/>
            <person name="Tritt A."/>
            <person name="Yoshinaga Y."/>
            <person name="Zwiers L.-H."/>
            <person name="Turgeon B."/>
            <person name="Goodwin S."/>
            <person name="Spatafora J."/>
            <person name="Crous P."/>
            <person name="Grigoriev I."/>
        </authorList>
    </citation>
    <scope>NUCLEOTIDE SEQUENCE</scope>
    <source>
        <strain evidence="1">CBS 119925</strain>
    </source>
</reference>
<keyword evidence="2" id="KW-1185">Reference proteome</keyword>
<proteinExistence type="predicted"/>
<dbReference type="AlphaFoldDB" id="A0A6A6V592"/>
<gene>
    <name evidence="1" type="ORF">M011DRAFT_121956</name>
</gene>
<name>A0A6A6V592_9PLEO</name>
<accession>A0A6A6V592</accession>